<dbReference type="Gene3D" id="3.30.450.90">
    <property type="match status" value="1"/>
</dbReference>
<dbReference type="PANTHER" id="PTHR30486">
    <property type="entry name" value="TWITCHING MOTILITY PROTEIN PILT"/>
    <property type="match status" value="1"/>
</dbReference>
<dbReference type="InterPro" id="IPR050921">
    <property type="entry name" value="T4SS_GSP_E_ATPase"/>
</dbReference>
<proteinExistence type="inferred from homology"/>
<comment type="similarity">
    <text evidence="1">Belongs to the GSP E family.</text>
</comment>
<dbReference type="NCBIfam" id="TIGR02782">
    <property type="entry name" value="TrbB_P"/>
    <property type="match status" value="1"/>
</dbReference>
<dbReference type="Gene3D" id="3.40.50.300">
    <property type="entry name" value="P-loop containing nucleotide triphosphate hydrolases"/>
    <property type="match status" value="1"/>
</dbReference>
<dbReference type="RefSeq" id="WP_023934169.1">
    <property type="nucleotide sequence ID" value="NZ_DF196820.1"/>
</dbReference>
<accession>V5F7Q4</accession>
<dbReference type="HOGENOM" id="CLU_005379_3_0_6"/>
<protein>
    <submittedName>
        <fullName evidence="3">P-type conjugative transfer ATPase TrbB</fullName>
    </submittedName>
</protein>
<dbReference type="Pfam" id="PF00437">
    <property type="entry name" value="T2SSE"/>
    <property type="match status" value="1"/>
</dbReference>
<feature type="domain" description="Bacterial type II secretion system protein E" evidence="2">
    <location>
        <begin position="24"/>
        <end position="279"/>
    </location>
</feature>
<dbReference type="InterPro" id="IPR001482">
    <property type="entry name" value="T2SS/T4SS_dom"/>
</dbReference>
<dbReference type="SUPFAM" id="SSF52540">
    <property type="entry name" value="P-loop containing nucleoside triphosphate hydrolases"/>
    <property type="match status" value="1"/>
</dbReference>
<dbReference type="eggNOG" id="COG4962">
    <property type="taxonomic scope" value="Bacteria"/>
</dbReference>
<evidence type="ECO:0000313" key="3">
    <source>
        <dbReference type="EMBL" id="GAD31349.1"/>
    </source>
</evidence>
<evidence type="ECO:0000256" key="1">
    <source>
        <dbReference type="ARBA" id="ARBA00006611"/>
    </source>
</evidence>
<gene>
    <name evidence="3" type="ORF">PLEI_3007</name>
</gene>
<sequence>MTQSRILASVQHHLKTVGIDHYLSDDNVTEIMLNPDGNLWIERFGQPCQLSHPVLPAAAHSLMNAIASSVNTIVDSRSPILECELLTDGSRFEGTMPPIVPNVSFTLRKKATRIFTLEDYLASQIMTQAQYDAVIHAIRHHQNILVVGGTASGKTTLVNALLQKMATLFPDERHIILEDTNELQTSAKNCVVFRTHPTANVGMRELLRATLRYRPDRIIVGEVRGGEALDLLKAWNTGHSGGIATIHANSAPLGLARLEQCIEEVANKANPHMIAATVHTLVFIEKTQQGRRVRDICTVSGVDTENGSYLTQSII</sequence>
<evidence type="ECO:0000259" key="2">
    <source>
        <dbReference type="Pfam" id="PF00437"/>
    </source>
</evidence>
<dbReference type="CDD" id="cd01130">
    <property type="entry name" value="VirB11-like_ATPase"/>
    <property type="match status" value="1"/>
</dbReference>
<name>V5F7Q4_PHOLE</name>
<organism evidence="3 4">
    <name type="scientific">Photobacterium leiognathi lrivu.4.1</name>
    <dbReference type="NCBI Taxonomy" id="1248232"/>
    <lineage>
        <taxon>Bacteria</taxon>
        <taxon>Pseudomonadati</taxon>
        <taxon>Pseudomonadota</taxon>
        <taxon>Gammaproteobacteria</taxon>
        <taxon>Vibrionales</taxon>
        <taxon>Vibrionaceae</taxon>
        <taxon>Photobacterium</taxon>
    </lineage>
</organism>
<dbReference type="PANTHER" id="PTHR30486:SF6">
    <property type="entry name" value="TYPE IV PILUS RETRACTATION ATPASE PILT"/>
    <property type="match status" value="1"/>
</dbReference>
<dbReference type="GO" id="GO:0005737">
    <property type="term" value="C:cytoplasm"/>
    <property type="evidence" value="ECO:0007669"/>
    <property type="project" value="InterPro"/>
</dbReference>
<dbReference type="GO" id="GO:0016887">
    <property type="term" value="F:ATP hydrolysis activity"/>
    <property type="evidence" value="ECO:0007669"/>
    <property type="project" value="InterPro"/>
</dbReference>
<dbReference type="EMBL" id="DF196820">
    <property type="protein sequence ID" value="GAD31349.1"/>
    <property type="molecule type" value="Genomic_DNA"/>
</dbReference>
<evidence type="ECO:0000313" key="4">
    <source>
        <dbReference type="Proteomes" id="UP000030675"/>
    </source>
</evidence>
<dbReference type="InterPro" id="IPR027417">
    <property type="entry name" value="P-loop_NTPase"/>
</dbReference>
<dbReference type="InterPro" id="IPR014149">
    <property type="entry name" value="Conjug-transfer_TrbB"/>
</dbReference>
<dbReference type="GO" id="GO:0005524">
    <property type="term" value="F:ATP binding"/>
    <property type="evidence" value="ECO:0007669"/>
    <property type="project" value="InterPro"/>
</dbReference>
<dbReference type="Proteomes" id="UP000030675">
    <property type="component" value="Unassembled WGS sequence"/>
</dbReference>
<reference evidence="4" key="1">
    <citation type="submission" date="2012-12" db="EMBL/GenBank/DDBJ databases">
        <title>Genome Sequence of Photobacterium leiognathi lrivu.4.1.</title>
        <authorList>
            <person name="Urbanczyk H."/>
            <person name="Ogura Y."/>
            <person name="Hayashi T."/>
            <person name="Dunlap P.V."/>
        </authorList>
    </citation>
    <scope>NUCLEOTIDE SEQUENCE [LARGE SCALE GENOMIC DNA]</scope>
    <source>
        <strain evidence="4">lrivu.4.1</strain>
    </source>
</reference>
<dbReference type="AlphaFoldDB" id="V5F7Q4"/>